<reference evidence="9" key="1">
    <citation type="submission" date="2020-12" db="EMBL/GenBank/DDBJ databases">
        <title>WGS assembly of Carya illinoinensis cv. Pawnee.</title>
        <authorList>
            <person name="Platts A."/>
            <person name="Shu S."/>
            <person name="Wright S."/>
            <person name="Barry K."/>
            <person name="Edger P."/>
            <person name="Pires J.C."/>
            <person name="Schmutz J."/>
        </authorList>
    </citation>
    <scope>NUCLEOTIDE SEQUENCE</scope>
    <source>
        <tissue evidence="9">Leaf</tissue>
    </source>
</reference>
<evidence type="ECO:0000259" key="8">
    <source>
        <dbReference type="PROSITE" id="PS50011"/>
    </source>
</evidence>
<feature type="compositionally biased region" description="Low complexity" evidence="7">
    <location>
        <begin position="520"/>
        <end position="537"/>
    </location>
</feature>
<evidence type="ECO:0000313" key="10">
    <source>
        <dbReference type="Proteomes" id="UP000811609"/>
    </source>
</evidence>
<evidence type="ECO:0000256" key="4">
    <source>
        <dbReference type="ARBA" id="ARBA00022777"/>
    </source>
</evidence>
<feature type="domain" description="Protein kinase" evidence="8">
    <location>
        <begin position="138"/>
        <end position="419"/>
    </location>
</feature>
<evidence type="ECO:0000256" key="5">
    <source>
        <dbReference type="ARBA" id="ARBA00022840"/>
    </source>
</evidence>
<keyword evidence="4" id="KW-0418">Kinase</keyword>
<feature type="region of interest" description="Disordered" evidence="7">
    <location>
        <begin position="442"/>
        <end position="582"/>
    </location>
</feature>
<dbReference type="GO" id="GO:0005524">
    <property type="term" value="F:ATP binding"/>
    <property type="evidence" value="ECO:0007669"/>
    <property type="project" value="UniProtKB-UniRule"/>
</dbReference>
<name>A0A8T1NA47_CARIL</name>
<dbReference type="InterPro" id="IPR000719">
    <property type="entry name" value="Prot_kinase_dom"/>
</dbReference>
<feature type="compositionally biased region" description="Polar residues" evidence="7">
    <location>
        <begin position="538"/>
        <end position="570"/>
    </location>
</feature>
<dbReference type="EMBL" id="CM031823">
    <property type="protein sequence ID" value="KAG6625950.1"/>
    <property type="molecule type" value="Genomic_DNA"/>
</dbReference>
<gene>
    <name evidence="9" type="ORF">CIPAW_15G013000</name>
</gene>
<dbReference type="GO" id="GO:0032968">
    <property type="term" value="P:positive regulation of transcription elongation by RNA polymerase II"/>
    <property type="evidence" value="ECO:0007669"/>
    <property type="project" value="TreeGrafter"/>
</dbReference>
<dbReference type="Proteomes" id="UP000811609">
    <property type="component" value="Chromosome 15"/>
</dbReference>
<proteinExistence type="inferred from homology"/>
<dbReference type="Pfam" id="PF14244">
    <property type="entry name" value="Retrotran_gag_3"/>
    <property type="match status" value="1"/>
</dbReference>
<evidence type="ECO:0000256" key="2">
    <source>
        <dbReference type="ARBA" id="ARBA00022679"/>
    </source>
</evidence>
<feature type="region of interest" description="Disordered" evidence="7">
    <location>
        <begin position="29"/>
        <end position="89"/>
    </location>
</feature>
<dbReference type="PANTHER" id="PTHR24056">
    <property type="entry name" value="CELL DIVISION PROTEIN KINASE"/>
    <property type="match status" value="1"/>
</dbReference>
<sequence length="719" mass="81185">MGCVQTKPPESSQFGGINKLKLESGYVGRDGFMDNHRRSTGQRDMHRESGRQFRAESKKHNAPYGKADGSTRGEGKLINGEEKKNVGGNDGNNIVSQRVSFFKPIEEVELVDGWPKWLMDNVPREVLMGLVPKSADSYTMLTKVGQGTYSNVYKARDRESNKIVALKKVRFDTSEPESIKFMAREITMLQKLDHPNIIKLEGLATSRLQYSLYLVFDFMQTDLATIISRSEGKLDESQVKCYMQQLLSGLQHCHDRGILHRDIKGANLLIDKRGVLKIADFGLANFYTRNHNLPLTNRVVTLWYRAPELLLGATHYGVGIDLWSAGCLLAEMVAGHPIMPGRTEVEQIHRIFKLCGTPSEEYWKKLKLPSKFKIPQFRPSITEAFSQFPASSLGLLNTLLALDPAYRGCASLALQNEFFYTSPLACNLSDLPFVHSKEDELKEANEERKHRSSRMKQPSRTVCERRRKDLAPAKPEEDSVYYTTKEKTPETNVQSQEPRSTTSNIYSDHVKPASRKERPTLTTGSTSSSGVKPSSQTESSNFSLSPDVFSFNQMISPKTQDHPNASNVNMIKNLPPPPTTRTHIANYIKDNGRFRSNHVQSSYERIKDLFFQSFQDLLHGIREDTLGFRFCPLRMASIASVSLNIDDSKPYQLQNGDLLVSMLVSKLLMGDNYHSWCRSMEMALKAKNKMGFINGAIVQPIDTDPLYAVWDRCNSLVLS</sequence>
<feature type="compositionally biased region" description="Basic and acidic residues" evidence="7">
    <location>
        <begin position="69"/>
        <end position="85"/>
    </location>
</feature>
<organism evidence="9 10">
    <name type="scientific">Carya illinoinensis</name>
    <name type="common">Pecan</name>
    <dbReference type="NCBI Taxonomy" id="32201"/>
    <lineage>
        <taxon>Eukaryota</taxon>
        <taxon>Viridiplantae</taxon>
        <taxon>Streptophyta</taxon>
        <taxon>Embryophyta</taxon>
        <taxon>Tracheophyta</taxon>
        <taxon>Spermatophyta</taxon>
        <taxon>Magnoliopsida</taxon>
        <taxon>eudicotyledons</taxon>
        <taxon>Gunneridae</taxon>
        <taxon>Pentapetalae</taxon>
        <taxon>rosids</taxon>
        <taxon>fabids</taxon>
        <taxon>Fagales</taxon>
        <taxon>Juglandaceae</taxon>
        <taxon>Carya</taxon>
    </lineage>
</organism>
<feature type="binding site" evidence="6">
    <location>
        <position position="167"/>
    </location>
    <ligand>
        <name>ATP</name>
        <dbReference type="ChEBI" id="CHEBI:30616"/>
    </ligand>
</feature>
<dbReference type="PROSITE" id="PS00108">
    <property type="entry name" value="PROTEIN_KINASE_ST"/>
    <property type="match status" value="1"/>
</dbReference>
<keyword evidence="5 6" id="KW-0067">ATP-binding</keyword>
<dbReference type="GO" id="GO:0008353">
    <property type="term" value="F:RNA polymerase II CTD heptapeptide repeat kinase activity"/>
    <property type="evidence" value="ECO:0007669"/>
    <property type="project" value="TreeGrafter"/>
</dbReference>
<dbReference type="AlphaFoldDB" id="A0A8T1NA47"/>
<dbReference type="FunFam" id="1.10.510.10:FF:000620">
    <property type="entry name" value="Putative serine/threonine-protein kinase"/>
    <property type="match status" value="1"/>
</dbReference>
<keyword evidence="2" id="KW-0808">Transferase</keyword>
<evidence type="ECO:0000256" key="1">
    <source>
        <dbReference type="ARBA" id="ARBA00006485"/>
    </source>
</evidence>
<accession>A0A8T1NA47</accession>
<dbReference type="SMART" id="SM00220">
    <property type="entry name" value="S_TKc"/>
    <property type="match status" value="1"/>
</dbReference>
<feature type="compositionally biased region" description="Basic and acidic residues" evidence="7">
    <location>
        <begin position="31"/>
        <end position="59"/>
    </location>
</feature>
<dbReference type="Pfam" id="PF00069">
    <property type="entry name" value="Pkinase"/>
    <property type="match status" value="1"/>
</dbReference>
<dbReference type="InterPro" id="IPR029472">
    <property type="entry name" value="Copia-like_N"/>
</dbReference>
<dbReference type="GO" id="GO:0000307">
    <property type="term" value="C:cyclin-dependent protein kinase holoenzyme complex"/>
    <property type="evidence" value="ECO:0007669"/>
    <property type="project" value="TreeGrafter"/>
</dbReference>
<dbReference type="FunFam" id="3.30.200.20:FF:000021">
    <property type="entry name" value="probable serine/threonine-protein kinase At1g54610"/>
    <property type="match status" value="1"/>
</dbReference>
<dbReference type="PROSITE" id="PS00107">
    <property type="entry name" value="PROTEIN_KINASE_ATP"/>
    <property type="match status" value="1"/>
</dbReference>
<dbReference type="InterPro" id="IPR008271">
    <property type="entry name" value="Ser/Thr_kinase_AS"/>
</dbReference>
<evidence type="ECO:0000256" key="7">
    <source>
        <dbReference type="SAM" id="MobiDB-lite"/>
    </source>
</evidence>
<dbReference type="PANTHER" id="PTHR24056:SF425">
    <property type="entry name" value="PROTEIN KINASE DOMAIN-CONTAINING PROTEIN"/>
    <property type="match status" value="1"/>
</dbReference>
<keyword evidence="10" id="KW-1185">Reference proteome</keyword>
<evidence type="ECO:0000256" key="3">
    <source>
        <dbReference type="ARBA" id="ARBA00022741"/>
    </source>
</evidence>
<feature type="compositionally biased region" description="Basic and acidic residues" evidence="7">
    <location>
        <begin position="508"/>
        <end position="519"/>
    </location>
</feature>
<dbReference type="PROSITE" id="PS50011">
    <property type="entry name" value="PROTEIN_KINASE_DOM"/>
    <property type="match status" value="1"/>
</dbReference>
<dbReference type="InterPro" id="IPR017441">
    <property type="entry name" value="Protein_kinase_ATP_BS"/>
</dbReference>
<feature type="compositionally biased region" description="Basic and acidic residues" evidence="7">
    <location>
        <begin position="462"/>
        <end position="477"/>
    </location>
</feature>
<evidence type="ECO:0000313" key="9">
    <source>
        <dbReference type="EMBL" id="KAG6625950.1"/>
    </source>
</evidence>
<evidence type="ECO:0000256" key="6">
    <source>
        <dbReference type="PROSITE-ProRule" id="PRU10141"/>
    </source>
</evidence>
<comment type="similarity">
    <text evidence="1">Belongs to the protein kinase superfamily. CMGC Ser/Thr protein kinase family. CDC2/CDKX subfamily.</text>
</comment>
<protein>
    <recommendedName>
        <fullName evidence="8">Protein kinase domain-containing protein</fullName>
    </recommendedName>
</protein>
<comment type="caution">
    <text evidence="9">The sequence shown here is derived from an EMBL/GenBank/DDBJ whole genome shotgun (WGS) entry which is preliminary data.</text>
</comment>
<dbReference type="GO" id="GO:0005634">
    <property type="term" value="C:nucleus"/>
    <property type="evidence" value="ECO:0007669"/>
    <property type="project" value="TreeGrafter"/>
</dbReference>
<dbReference type="InterPro" id="IPR050108">
    <property type="entry name" value="CDK"/>
</dbReference>
<feature type="compositionally biased region" description="Polar residues" evidence="7">
    <location>
        <begin position="490"/>
        <end position="506"/>
    </location>
</feature>
<keyword evidence="3 6" id="KW-0547">Nucleotide-binding</keyword>